<feature type="region of interest" description="Disordered" evidence="1">
    <location>
        <begin position="56"/>
        <end position="93"/>
    </location>
</feature>
<gene>
    <name evidence="2" type="ORF">TI39_contig4182g00007</name>
</gene>
<reference evidence="2 3" key="1">
    <citation type="submission" date="2015-03" db="EMBL/GenBank/DDBJ databases">
        <title>RNA-seq based gene annotation and comparative genomics of four Zymoseptoria species reveal species-specific pathogenicity related genes and transposable element activity.</title>
        <authorList>
            <person name="Grandaubert J."/>
            <person name="Bhattacharyya A."/>
            <person name="Stukenbrock E.H."/>
        </authorList>
    </citation>
    <scope>NUCLEOTIDE SEQUENCE [LARGE SCALE GENOMIC DNA]</scope>
    <source>
        <strain evidence="2 3">Zb18110</strain>
    </source>
</reference>
<organism evidence="2 3">
    <name type="scientific">Zymoseptoria brevis</name>
    <dbReference type="NCBI Taxonomy" id="1047168"/>
    <lineage>
        <taxon>Eukaryota</taxon>
        <taxon>Fungi</taxon>
        <taxon>Dikarya</taxon>
        <taxon>Ascomycota</taxon>
        <taxon>Pezizomycotina</taxon>
        <taxon>Dothideomycetes</taxon>
        <taxon>Dothideomycetidae</taxon>
        <taxon>Mycosphaerellales</taxon>
        <taxon>Mycosphaerellaceae</taxon>
        <taxon>Zymoseptoria</taxon>
    </lineage>
</organism>
<evidence type="ECO:0000313" key="2">
    <source>
        <dbReference type="EMBL" id="KJX94523.1"/>
    </source>
</evidence>
<protein>
    <submittedName>
        <fullName evidence="2">Uncharacterized protein</fullName>
    </submittedName>
</protein>
<evidence type="ECO:0000313" key="3">
    <source>
        <dbReference type="Proteomes" id="UP000033647"/>
    </source>
</evidence>
<proteinExistence type="predicted"/>
<dbReference type="Proteomes" id="UP000033647">
    <property type="component" value="Unassembled WGS sequence"/>
</dbReference>
<accession>A0A0F4GAW9</accession>
<sequence length="289" mass="32559">MAELSTSSQDTSSSQITDLAHHTHRNATHIVHGVRPSKAEASHRLDTFATTYYHSKTSTRTVPEPAAQGARRRGGSSSEAMPPPQRRALPANGKLRSVTRVLGTQREVSSSLTRPGHMLESQEDGALPMQDDFEIMVHDDSEDIAEEYSREQRELFDNPFRLFREKLLMMAAKLVDGLNPLHVKSREELAEMFRSARALGGEHFARFIYDQEIVCSTLQGAEITSALHEAWMYYISYFPEIIDGLIQGDLPARLADPNSLAFHIEQLYRQRATEVKKHPGIYLNVITDD</sequence>
<evidence type="ECO:0000256" key="1">
    <source>
        <dbReference type="SAM" id="MobiDB-lite"/>
    </source>
</evidence>
<dbReference type="OrthoDB" id="3440338at2759"/>
<dbReference type="AlphaFoldDB" id="A0A0F4GAW9"/>
<comment type="caution">
    <text evidence="2">The sequence shown here is derived from an EMBL/GenBank/DDBJ whole genome shotgun (WGS) entry which is preliminary data.</text>
</comment>
<name>A0A0F4GAW9_9PEZI</name>
<dbReference type="EMBL" id="LAFY01004141">
    <property type="protein sequence ID" value="KJX94523.1"/>
    <property type="molecule type" value="Genomic_DNA"/>
</dbReference>
<keyword evidence="3" id="KW-1185">Reference proteome</keyword>